<protein>
    <submittedName>
        <fullName evidence="3">Uncharacterized protein</fullName>
    </submittedName>
</protein>
<feature type="region of interest" description="Disordered" evidence="1">
    <location>
        <begin position="78"/>
        <end position="104"/>
    </location>
</feature>
<evidence type="ECO:0000313" key="3">
    <source>
        <dbReference type="EMBL" id="KFD68267.1"/>
    </source>
</evidence>
<dbReference type="AlphaFoldDB" id="A0A085NFM1"/>
<name>A0A085NFM1_9BILA</name>
<organism evidence="3">
    <name type="scientific">Trichuris suis</name>
    <name type="common">pig whipworm</name>
    <dbReference type="NCBI Taxonomy" id="68888"/>
    <lineage>
        <taxon>Eukaryota</taxon>
        <taxon>Metazoa</taxon>
        <taxon>Ecdysozoa</taxon>
        <taxon>Nematoda</taxon>
        <taxon>Enoplea</taxon>
        <taxon>Dorylaimia</taxon>
        <taxon>Trichinellida</taxon>
        <taxon>Trichuridae</taxon>
        <taxon>Trichuris</taxon>
    </lineage>
</organism>
<evidence type="ECO:0000313" key="2">
    <source>
        <dbReference type="EMBL" id="KFD55977.1"/>
    </source>
</evidence>
<keyword evidence="4" id="KW-1185">Reference proteome</keyword>
<dbReference type="Proteomes" id="UP000030764">
    <property type="component" value="Unassembled WGS sequence"/>
</dbReference>
<reference evidence="3 4" key="1">
    <citation type="journal article" date="2014" name="Nat. Genet.">
        <title>Genome and transcriptome of the porcine whipworm Trichuris suis.</title>
        <authorList>
            <person name="Jex A.R."/>
            <person name="Nejsum P."/>
            <person name="Schwarz E.M."/>
            <person name="Hu L."/>
            <person name="Young N.D."/>
            <person name="Hall R.S."/>
            <person name="Korhonen P.K."/>
            <person name="Liao S."/>
            <person name="Thamsborg S."/>
            <person name="Xia J."/>
            <person name="Xu P."/>
            <person name="Wang S."/>
            <person name="Scheerlinck J.P."/>
            <person name="Hofmann A."/>
            <person name="Sternberg P.W."/>
            <person name="Wang J."/>
            <person name="Gasser R.B."/>
        </authorList>
    </citation>
    <scope>NUCLEOTIDE SEQUENCE [LARGE SCALE GENOMIC DNA]</scope>
    <source>
        <strain evidence="3">DCEP-RM93F</strain>
        <strain evidence="2">DCEP-RM93M</strain>
    </source>
</reference>
<accession>A0A085NFM1</accession>
<proteinExistence type="predicted"/>
<sequence>MKTEKISTDCSYEPSACLLIFPINPVLFIHTLSYECARPGFKIVQYVAQGRQQYSPMAELGAITRKTMEASRRCLLLTMGRQPSDASTPRQTKRKDEKRKQRTVQTLHSAPIANVLIDNSER</sequence>
<evidence type="ECO:0000256" key="1">
    <source>
        <dbReference type="SAM" id="MobiDB-lite"/>
    </source>
</evidence>
<gene>
    <name evidence="2" type="ORF">M513_03101</name>
    <name evidence="3" type="ORF">M514_03101</name>
</gene>
<dbReference type="EMBL" id="KL367506">
    <property type="protein sequence ID" value="KFD68267.1"/>
    <property type="molecule type" value="Genomic_DNA"/>
</dbReference>
<dbReference type="Proteomes" id="UP000030758">
    <property type="component" value="Unassembled WGS sequence"/>
</dbReference>
<dbReference type="EMBL" id="KL363196">
    <property type="protein sequence ID" value="KFD55977.1"/>
    <property type="molecule type" value="Genomic_DNA"/>
</dbReference>
<evidence type="ECO:0000313" key="4">
    <source>
        <dbReference type="Proteomes" id="UP000030764"/>
    </source>
</evidence>